<protein>
    <submittedName>
        <fullName evidence="1">Uncharacterized protein</fullName>
    </submittedName>
</protein>
<gene>
    <name evidence="1" type="ORF">WJX75_003635</name>
</gene>
<dbReference type="Proteomes" id="UP001491310">
    <property type="component" value="Unassembled WGS sequence"/>
</dbReference>
<accession>A0ABR2YZV7</accession>
<keyword evidence="2" id="KW-1185">Reference proteome</keyword>
<proteinExistence type="predicted"/>
<comment type="caution">
    <text evidence="1">The sequence shown here is derived from an EMBL/GenBank/DDBJ whole genome shotgun (WGS) entry which is preliminary data.</text>
</comment>
<evidence type="ECO:0000313" key="1">
    <source>
        <dbReference type="EMBL" id="KAK9917373.1"/>
    </source>
</evidence>
<evidence type="ECO:0000313" key="2">
    <source>
        <dbReference type="Proteomes" id="UP001491310"/>
    </source>
</evidence>
<name>A0ABR2YZV7_9CHLO</name>
<dbReference type="EMBL" id="JALJOT010000002">
    <property type="protein sequence ID" value="KAK9917373.1"/>
    <property type="molecule type" value="Genomic_DNA"/>
</dbReference>
<dbReference type="SUPFAM" id="SSF55770">
    <property type="entry name" value="Profilin (actin-binding protein)"/>
    <property type="match status" value="1"/>
</dbReference>
<reference evidence="1 2" key="1">
    <citation type="journal article" date="2024" name="Nat. Commun.">
        <title>Phylogenomics reveals the evolutionary origins of lichenization in chlorophyte algae.</title>
        <authorList>
            <person name="Puginier C."/>
            <person name="Libourel C."/>
            <person name="Otte J."/>
            <person name="Skaloud P."/>
            <person name="Haon M."/>
            <person name="Grisel S."/>
            <person name="Petersen M."/>
            <person name="Berrin J.G."/>
            <person name="Delaux P.M."/>
            <person name="Dal Grande F."/>
            <person name="Keller J."/>
        </authorList>
    </citation>
    <scope>NUCLEOTIDE SEQUENCE [LARGE SCALE GENOMIC DNA]</scope>
    <source>
        <strain evidence="1 2">SAG 216-7</strain>
    </source>
</reference>
<organism evidence="1 2">
    <name type="scientific">Coccomyxa subellipsoidea</name>
    <dbReference type="NCBI Taxonomy" id="248742"/>
    <lineage>
        <taxon>Eukaryota</taxon>
        <taxon>Viridiplantae</taxon>
        <taxon>Chlorophyta</taxon>
        <taxon>core chlorophytes</taxon>
        <taxon>Trebouxiophyceae</taxon>
        <taxon>Trebouxiophyceae incertae sedis</taxon>
        <taxon>Coccomyxaceae</taxon>
        <taxon>Coccomyxa</taxon>
    </lineage>
</organism>
<sequence length="77" mass="8769">MQKVQDSLAERSKEQFKDCSRVLIFDSNLSTLYSTFQVSQADLLPLTDVFLDRDDAIRNGLTIDGIRYEASVLLLKI</sequence>
<dbReference type="InterPro" id="IPR036140">
    <property type="entry name" value="PFN_sf"/>
</dbReference>